<dbReference type="Gene3D" id="3.60.15.30">
    <property type="entry name" value="Metallo-beta-lactamase domain"/>
    <property type="match status" value="1"/>
</dbReference>
<dbReference type="RefSeq" id="WP_277551386.1">
    <property type="nucleotide sequence ID" value="NZ_JARAMH010000008.1"/>
</dbReference>
<dbReference type="PANTHER" id="PTHR43223:SF1">
    <property type="entry name" value="ALKYL_ARYL-SULFATASE BDS1"/>
    <property type="match status" value="1"/>
</dbReference>
<keyword evidence="4" id="KW-1185">Reference proteome</keyword>
<reference evidence="4" key="1">
    <citation type="journal article" date="2019" name="Int. J. Syst. Evol. Microbiol.">
        <title>The Global Catalogue of Microorganisms (GCM) 10K type strain sequencing project: providing services to taxonomists for standard genome sequencing and annotation.</title>
        <authorList>
            <consortium name="The Broad Institute Genomics Platform"/>
            <consortium name="The Broad Institute Genome Sequencing Center for Infectious Disease"/>
            <person name="Wu L."/>
            <person name="Ma J."/>
        </authorList>
    </citation>
    <scope>NUCLEOTIDE SEQUENCE [LARGE SCALE GENOMIC DNA]</scope>
    <source>
        <strain evidence="4">CGMCC 4.6946</strain>
    </source>
</reference>
<dbReference type="InterPro" id="IPR029228">
    <property type="entry name" value="Alkyl_sulf_dimr"/>
</dbReference>
<name>A0ABV9TNK0_9MICC</name>
<feature type="region of interest" description="Disordered" evidence="1">
    <location>
        <begin position="21"/>
        <end position="52"/>
    </location>
</feature>
<dbReference type="Pfam" id="PF14863">
    <property type="entry name" value="Alkyl_sulf_dimr"/>
    <property type="match status" value="1"/>
</dbReference>
<dbReference type="InterPro" id="IPR036866">
    <property type="entry name" value="RibonucZ/Hydroxyglut_hydro"/>
</dbReference>
<feature type="compositionally biased region" description="Low complexity" evidence="1">
    <location>
        <begin position="263"/>
        <end position="296"/>
    </location>
</feature>
<dbReference type="InterPro" id="IPR052195">
    <property type="entry name" value="Bact_Alkyl/Aryl-Sulfatase"/>
</dbReference>
<evidence type="ECO:0000313" key="4">
    <source>
        <dbReference type="Proteomes" id="UP001595797"/>
    </source>
</evidence>
<dbReference type="Proteomes" id="UP001595797">
    <property type="component" value="Unassembled WGS sequence"/>
</dbReference>
<evidence type="ECO:0000256" key="1">
    <source>
        <dbReference type="SAM" id="MobiDB-lite"/>
    </source>
</evidence>
<dbReference type="SUPFAM" id="SSF56281">
    <property type="entry name" value="Metallo-hydrolase/oxidoreductase"/>
    <property type="match status" value="1"/>
</dbReference>
<dbReference type="EMBL" id="JBHSIW010000024">
    <property type="protein sequence ID" value="MFC4905001.1"/>
    <property type="molecule type" value="Genomic_DNA"/>
</dbReference>
<feature type="region of interest" description="Disordered" evidence="1">
    <location>
        <begin position="258"/>
        <end position="296"/>
    </location>
</feature>
<evidence type="ECO:0000313" key="3">
    <source>
        <dbReference type="EMBL" id="MFC4905001.1"/>
    </source>
</evidence>
<accession>A0ABV9TNK0</accession>
<comment type="caution">
    <text evidence="3">The sequence shown here is derived from an EMBL/GenBank/DDBJ whole genome shotgun (WGS) entry which is preliminary data.</text>
</comment>
<protein>
    <submittedName>
        <fullName evidence="3">Alkyl sulfatase dimerization domain-containing protein</fullName>
    </submittedName>
</protein>
<gene>
    <name evidence="3" type="ORF">ACFPCS_15635</name>
</gene>
<sequence>MDSTQKPAGASISAAHQELTASLPWHDDRPGRAPRRRAHGVPHGPGRWGAGRGAQVRDAHDWAGYLTEAIVLFGGDRGVVFASHRWLTWGRERAISFFALQRDVYAYLHDQTLRMLNQGLNGPEVAETMVLPPALANAWHAHGYYGSVSHNVKAVYQRYTGWYDGNPAHLWPHPPLEAARRYVEFMGGADEVVEKARTSFAAGDLRWAAEVLTHVVFALPDHEPAEELLADTDEQLGFGAENGTWRCAYLSGAHELRPGAGGTPARAAPRRAQPAPTCWPSSPPSSSSTGSPPRVS</sequence>
<dbReference type="InterPro" id="IPR038536">
    <property type="entry name" value="Alkyl/aryl-sulf_dimr_sf"/>
</dbReference>
<dbReference type="Gene3D" id="1.25.40.880">
    <property type="entry name" value="Alkyl sulfatase, dimerisation domain"/>
    <property type="match status" value="1"/>
</dbReference>
<proteinExistence type="predicted"/>
<feature type="domain" description="Alkyl sulfatase dimerisation" evidence="2">
    <location>
        <begin position="123"/>
        <end position="258"/>
    </location>
</feature>
<dbReference type="PANTHER" id="PTHR43223">
    <property type="entry name" value="ALKYL/ARYL-SULFATASE"/>
    <property type="match status" value="1"/>
</dbReference>
<evidence type="ECO:0000259" key="2">
    <source>
        <dbReference type="Pfam" id="PF14863"/>
    </source>
</evidence>
<organism evidence="3 4">
    <name type="scientific">Kocuria oceani</name>
    <dbReference type="NCBI Taxonomy" id="988827"/>
    <lineage>
        <taxon>Bacteria</taxon>
        <taxon>Bacillati</taxon>
        <taxon>Actinomycetota</taxon>
        <taxon>Actinomycetes</taxon>
        <taxon>Micrococcales</taxon>
        <taxon>Micrococcaceae</taxon>
        <taxon>Kocuria</taxon>
    </lineage>
</organism>